<feature type="region of interest" description="Disordered" evidence="1">
    <location>
        <begin position="701"/>
        <end position="738"/>
    </location>
</feature>
<keyword evidence="4" id="KW-1185">Reference proteome</keyword>
<feature type="region of interest" description="Disordered" evidence="1">
    <location>
        <begin position="1"/>
        <end position="87"/>
    </location>
</feature>
<dbReference type="Pfam" id="PF26013">
    <property type="entry name" value="DUF8004"/>
    <property type="match status" value="1"/>
</dbReference>
<sequence length="762" mass="85112">MTTPGADAPDVGTSKNPRFPRKGSMASLFSRKPSSANITTEKPKDSRSSFFQNFKSKTSRATLLKGKGNENTAAEKPNHPAYGLPGEEIPVFSESSRMAALGKRPSITGLVDLDQEQKPGWRPLFSSNVENEVPDVNEDPGAIGHEVPKNKGKERSRLYTDEASDTDAQRPTESGDKLPEGLPRAYQIISGRDARKCPQYNYSNLYNGFPVQELWDDKGDTLVYLCPKNMTTPRGPSFLVDSMTLQSTSDYWVAAFSPIWQGGFEIDKSTYPTAKFALFFAADRPDGRNEETDPLTLFRHYVTMRNVFACIFDSFCVGIIEEDSPLLSDLVDRMLMYFDGSEDSLGEKLSEFIKKSGLWDVSNDPIKAVDLLHLAATYEMRELYLEAFAHSVGMWPQVLASKAHEVLSEPIVAIITSRHKRLTDNVGVFSQSMKGFHFKELWSVNSPATKLPSTVRKGYESMRTFLYKYYTTAGFPKWPPKDLVTRPILLRIYSDFCALYRLLVDRQYTSAEACACYPSLVNYVQALHHIDRTICKRSVSMPYGIPILPGYFAQTITQSDPLRRPEVFRADMEGKLNSEELNGMLEKMYNENGIRNAEPETAESITTAFMAFEKSILKGKTYKGIADMRKGIWLLVYGVLDIMAELSVETGVVFKDGVEYLLCVDTRDVFDWEGKRGKEDGQQDAVSDDLGVDRWSLVSHPGTHPDVQSPPVAGSSTAATTPLLEIPGSGTKERKTTRAEMSYPWVIAKTPGWGVGTRQRGA</sequence>
<feature type="compositionally biased region" description="Polar residues" evidence="1">
    <location>
        <begin position="48"/>
        <end position="61"/>
    </location>
</feature>
<dbReference type="PANTHER" id="PTHR39601">
    <property type="entry name" value="CHORIOGENIN HMINOR"/>
    <property type="match status" value="1"/>
</dbReference>
<evidence type="ECO:0000313" key="4">
    <source>
        <dbReference type="Proteomes" id="UP000283090"/>
    </source>
</evidence>
<organism evidence="3 4">
    <name type="scientific">Arthrobotrys flagrans</name>
    <name type="common">Nematode-trapping fungus</name>
    <name type="synonym">Trichothecium flagrans</name>
    <dbReference type="NCBI Taxonomy" id="97331"/>
    <lineage>
        <taxon>Eukaryota</taxon>
        <taxon>Fungi</taxon>
        <taxon>Dikarya</taxon>
        <taxon>Ascomycota</taxon>
        <taxon>Pezizomycotina</taxon>
        <taxon>Orbiliomycetes</taxon>
        <taxon>Orbiliales</taxon>
        <taxon>Orbiliaceae</taxon>
        <taxon>Arthrobotrys</taxon>
    </lineage>
</organism>
<comment type="caution">
    <text evidence="3">The sequence shown here is derived from an EMBL/GenBank/DDBJ whole genome shotgun (WGS) entry which is preliminary data.</text>
</comment>
<dbReference type="EMBL" id="SAEB01000001">
    <property type="protein sequence ID" value="RVD90334.1"/>
    <property type="molecule type" value="Genomic_DNA"/>
</dbReference>
<dbReference type="RefSeq" id="XP_067495878.1">
    <property type="nucleotide sequence ID" value="XM_067629904.1"/>
</dbReference>
<dbReference type="InterPro" id="IPR058317">
    <property type="entry name" value="DUF8004"/>
</dbReference>
<feature type="compositionally biased region" description="Basic and acidic residues" evidence="1">
    <location>
        <begin position="167"/>
        <end position="179"/>
    </location>
</feature>
<dbReference type="VEuPathDB" id="FungiDB:DFL_001306"/>
<dbReference type="OrthoDB" id="5300331at2759"/>
<evidence type="ECO:0000259" key="2">
    <source>
        <dbReference type="Pfam" id="PF26013"/>
    </source>
</evidence>
<protein>
    <recommendedName>
        <fullName evidence="2">DUF8004 domain-containing protein</fullName>
    </recommendedName>
</protein>
<feature type="region of interest" description="Disordered" evidence="1">
    <location>
        <begin position="118"/>
        <end position="180"/>
    </location>
</feature>
<feature type="domain" description="DUF8004" evidence="2">
    <location>
        <begin position="348"/>
        <end position="438"/>
    </location>
</feature>
<name>A0A437AGR7_ARTFL</name>
<gene>
    <name evidence="3" type="ORF">DFL_001306</name>
</gene>
<evidence type="ECO:0000256" key="1">
    <source>
        <dbReference type="SAM" id="MobiDB-lite"/>
    </source>
</evidence>
<accession>A0A437AGR7</accession>
<dbReference type="Proteomes" id="UP000283090">
    <property type="component" value="Unassembled WGS sequence"/>
</dbReference>
<reference evidence="3 4" key="1">
    <citation type="submission" date="2019-01" db="EMBL/GenBank/DDBJ databases">
        <title>Intercellular communication is required for trap formation in the nematode-trapping fungus Duddingtonia flagrans.</title>
        <authorList>
            <person name="Youssar L."/>
            <person name="Wernet V."/>
            <person name="Hensel N."/>
            <person name="Hildebrandt H.-G."/>
            <person name="Fischer R."/>
        </authorList>
    </citation>
    <scope>NUCLEOTIDE SEQUENCE [LARGE SCALE GENOMIC DNA]</scope>
    <source>
        <strain evidence="3 4">CBS H-5679</strain>
    </source>
</reference>
<feature type="compositionally biased region" description="Basic and acidic residues" evidence="1">
    <location>
        <begin position="146"/>
        <end position="160"/>
    </location>
</feature>
<evidence type="ECO:0000313" key="3">
    <source>
        <dbReference type="EMBL" id="RVD90334.1"/>
    </source>
</evidence>
<dbReference type="PANTHER" id="PTHR39601:SF1">
    <property type="entry name" value="CHORIOGENIN HMINOR"/>
    <property type="match status" value="1"/>
</dbReference>
<dbReference type="STRING" id="97331.A0A437AGR7"/>
<dbReference type="AlphaFoldDB" id="A0A437AGR7"/>
<proteinExistence type="predicted"/>
<dbReference type="GeneID" id="93583617"/>